<sequence>MTYRIRKRLFIALTILFFATVPLIVLLTQGYRVDTENKRLVKTGGIDLDIKTANTSVFLNNELKKETNFLFKGIIFRNIIPGQYQIKLEKNNYATWEKTILVAEEQVTKFFDIKLFPKELHENLILKNIVYANISPNQKHTIAYGQNPKNNTTQIFLINLENLNINPILNPENLQDIRSINWNNESSLFSITSKNSAYIGAVDSLENTKNWTNFLLNKKSTAFSLNSKIIPINTDSIFVLETNTDATTNVHYLNVNKNIAKLKLVEKAIALDIVDDQIFYLDSGGILNQISPNDSSPLELTETAIVRPTTTNAKIQIQKNSDSSLIINRGNLFLWQRGKPFEKIASNVENAIWGKEKILYWNSNDIYIYWLKELFGPPRRLPADTEHIRVASPVINADWASKEEAHIAIQTSNNLVLAEIDSRDKRITTEYKLDFVHNFIGNNLNKEAVYVIINNDLTEFNYR</sequence>
<dbReference type="AlphaFoldDB" id="A0A1G2HJG0"/>
<feature type="domain" description="PEGA" evidence="1">
    <location>
        <begin position="80"/>
        <end position="110"/>
    </location>
</feature>
<protein>
    <recommendedName>
        <fullName evidence="1">PEGA domain-containing protein</fullName>
    </recommendedName>
</protein>
<evidence type="ECO:0000313" key="3">
    <source>
        <dbReference type="Proteomes" id="UP000176770"/>
    </source>
</evidence>
<dbReference type="STRING" id="1802165.A3F94_03285"/>
<dbReference type="InterPro" id="IPR013229">
    <property type="entry name" value="PEGA"/>
</dbReference>
<comment type="caution">
    <text evidence="2">The sequence shown here is derived from an EMBL/GenBank/DDBJ whole genome shotgun (WGS) entry which is preliminary data.</text>
</comment>
<name>A0A1G2HJG0_9BACT</name>
<accession>A0A1G2HJG0</accession>
<gene>
    <name evidence="2" type="ORF">A3F94_03285</name>
</gene>
<dbReference type="Pfam" id="PF08308">
    <property type="entry name" value="PEGA"/>
    <property type="match status" value="1"/>
</dbReference>
<evidence type="ECO:0000313" key="2">
    <source>
        <dbReference type="EMBL" id="OGZ62351.1"/>
    </source>
</evidence>
<evidence type="ECO:0000259" key="1">
    <source>
        <dbReference type="Pfam" id="PF08308"/>
    </source>
</evidence>
<organism evidence="2 3">
    <name type="scientific">Candidatus Spechtbacteria bacterium RIFCSPLOWO2_12_FULL_38_22</name>
    <dbReference type="NCBI Taxonomy" id="1802165"/>
    <lineage>
        <taxon>Bacteria</taxon>
        <taxon>Candidatus Spechtiibacteriota</taxon>
    </lineage>
</organism>
<dbReference type="EMBL" id="MHOK01000002">
    <property type="protein sequence ID" value="OGZ62351.1"/>
    <property type="molecule type" value="Genomic_DNA"/>
</dbReference>
<dbReference type="Proteomes" id="UP000176770">
    <property type="component" value="Unassembled WGS sequence"/>
</dbReference>
<reference evidence="2 3" key="1">
    <citation type="journal article" date="2016" name="Nat. Commun.">
        <title>Thousands of microbial genomes shed light on interconnected biogeochemical processes in an aquifer system.</title>
        <authorList>
            <person name="Anantharaman K."/>
            <person name="Brown C.T."/>
            <person name="Hug L.A."/>
            <person name="Sharon I."/>
            <person name="Castelle C.J."/>
            <person name="Probst A.J."/>
            <person name="Thomas B.C."/>
            <person name="Singh A."/>
            <person name="Wilkins M.J."/>
            <person name="Karaoz U."/>
            <person name="Brodie E.L."/>
            <person name="Williams K.H."/>
            <person name="Hubbard S.S."/>
            <person name="Banfield J.F."/>
        </authorList>
    </citation>
    <scope>NUCLEOTIDE SEQUENCE [LARGE SCALE GENOMIC DNA]</scope>
</reference>
<proteinExistence type="predicted"/>